<dbReference type="InterPro" id="IPR052550">
    <property type="entry name" value="Pyrimidine_5'-ntase_YjjG"/>
</dbReference>
<dbReference type="AlphaFoldDB" id="A0A6M1RRY2"/>
<dbReference type="GO" id="GO:0008253">
    <property type="term" value="F:5'-nucleotidase activity"/>
    <property type="evidence" value="ECO:0007669"/>
    <property type="project" value="InterPro"/>
</dbReference>
<organism evidence="1 2">
    <name type="scientific">Limisphaera ngatamarikiensis</name>
    <dbReference type="NCBI Taxonomy" id="1324935"/>
    <lineage>
        <taxon>Bacteria</taxon>
        <taxon>Pseudomonadati</taxon>
        <taxon>Verrucomicrobiota</taxon>
        <taxon>Verrucomicrobiia</taxon>
        <taxon>Limisphaerales</taxon>
        <taxon>Limisphaeraceae</taxon>
        <taxon>Limisphaera</taxon>
    </lineage>
</organism>
<dbReference type="Proteomes" id="UP000477311">
    <property type="component" value="Unassembled WGS sequence"/>
</dbReference>
<dbReference type="SFLD" id="SFLDS00003">
    <property type="entry name" value="Haloacid_Dehalogenase"/>
    <property type="match status" value="1"/>
</dbReference>
<dbReference type="SFLD" id="SFLDG01129">
    <property type="entry name" value="C1.5:_HAD__Beta-PGM__Phosphata"/>
    <property type="match status" value="1"/>
</dbReference>
<dbReference type="InterPro" id="IPR023198">
    <property type="entry name" value="PGP-like_dom2"/>
</dbReference>
<dbReference type="InterPro" id="IPR011951">
    <property type="entry name" value="HAD-SF_hydro_IA_YjjG/PynA"/>
</dbReference>
<dbReference type="PRINTS" id="PR00413">
    <property type="entry name" value="HADHALOGNASE"/>
</dbReference>
<dbReference type="EMBL" id="JAAKYA010000053">
    <property type="protein sequence ID" value="NGO39385.1"/>
    <property type="molecule type" value="Genomic_DNA"/>
</dbReference>
<reference evidence="1 2" key="1">
    <citation type="submission" date="2020-02" db="EMBL/GenBank/DDBJ databases">
        <title>Draft genome sequence of Limisphaera ngatamarikiensis NGM72.4T, a thermophilic Verrucomicrobia grouped in subdivision 3.</title>
        <authorList>
            <person name="Carere C.R."/>
            <person name="Steen J."/>
            <person name="Hugenholtz P."/>
            <person name="Stott M.B."/>
        </authorList>
    </citation>
    <scope>NUCLEOTIDE SEQUENCE [LARGE SCALE GENOMIC DNA]</scope>
    <source>
        <strain evidence="1 2">NGM72.4</strain>
    </source>
</reference>
<dbReference type="InterPro" id="IPR023214">
    <property type="entry name" value="HAD_sf"/>
</dbReference>
<accession>A0A6M1RRY2</accession>
<dbReference type="PANTHER" id="PTHR47478:SF1">
    <property type="entry name" value="PYRIMIDINE 5'-NUCLEOTIDASE YJJG"/>
    <property type="match status" value="1"/>
</dbReference>
<dbReference type="RefSeq" id="WP_165107376.1">
    <property type="nucleotide sequence ID" value="NZ_JAAKYA010000053.1"/>
</dbReference>
<dbReference type="Pfam" id="PF00702">
    <property type="entry name" value="Hydrolase"/>
    <property type="match status" value="1"/>
</dbReference>
<evidence type="ECO:0000313" key="2">
    <source>
        <dbReference type="Proteomes" id="UP000477311"/>
    </source>
</evidence>
<protein>
    <submittedName>
        <fullName evidence="1">Noncanonical pyrimidine nucleotidase, YjjG family</fullName>
    </submittedName>
</protein>
<dbReference type="Gene3D" id="3.40.50.1000">
    <property type="entry name" value="HAD superfamily/HAD-like"/>
    <property type="match status" value="1"/>
</dbReference>
<name>A0A6M1RRY2_9BACT</name>
<proteinExistence type="predicted"/>
<dbReference type="SUPFAM" id="SSF56784">
    <property type="entry name" value="HAD-like"/>
    <property type="match status" value="1"/>
</dbReference>
<dbReference type="PANTHER" id="PTHR47478">
    <property type="match status" value="1"/>
</dbReference>
<gene>
    <name evidence="1" type="ORF">G4L39_08235</name>
</gene>
<dbReference type="NCBIfam" id="TIGR01549">
    <property type="entry name" value="HAD-SF-IA-v1"/>
    <property type="match status" value="1"/>
</dbReference>
<dbReference type="InterPro" id="IPR006439">
    <property type="entry name" value="HAD-SF_hydro_IA"/>
</dbReference>
<dbReference type="InterPro" id="IPR036412">
    <property type="entry name" value="HAD-like_sf"/>
</dbReference>
<dbReference type="NCBIfam" id="TIGR01509">
    <property type="entry name" value="HAD-SF-IA-v3"/>
    <property type="match status" value="1"/>
</dbReference>
<dbReference type="Gene3D" id="1.10.150.240">
    <property type="entry name" value="Putative phosphatase, domain 2"/>
    <property type="match status" value="1"/>
</dbReference>
<comment type="caution">
    <text evidence="1">The sequence shown here is derived from an EMBL/GenBank/DDBJ whole genome shotgun (WGS) entry which is preliminary data.</text>
</comment>
<evidence type="ECO:0000313" key="1">
    <source>
        <dbReference type="EMBL" id="NGO39385.1"/>
    </source>
</evidence>
<dbReference type="NCBIfam" id="TIGR02254">
    <property type="entry name" value="YjjG_YfnB"/>
    <property type="match status" value="1"/>
</dbReference>
<keyword evidence="2" id="KW-1185">Reference proteome</keyword>
<sequence>MNAAVHPAPAYRWLCFDADGVLLDYDRAEHRALAEALGALGREPTPELRALYREVNRELWQAWEQGRISVEHLKTLRFERFLQRAGISAPAALFADRYLEALARGYDLWPGCREVLSLLRQRHRLAVVTNGLSRVQRPRLEGAGLLSLFDVVIISEEIGAAKPARAFFEIAREQMGRPEPETILIVGDSWEADIAGAVASGWDACWFNPDGRPTPPAPTVQRVVRSWAELRQWLVDGDQIG</sequence>